<dbReference type="AlphaFoldDB" id="A0A8X8BDH4"/>
<keyword evidence="3" id="KW-1185">Reference proteome</keyword>
<comment type="caution">
    <text evidence="2">The sequence shown here is derived from an EMBL/GenBank/DDBJ whole genome shotgun (WGS) entry which is preliminary data.</text>
</comment>
<feature type="compositionally biased region" description="Basic and acidic residues" evidence="1">
    <location>
        <begin position="170"/>
        <end position="181"/>
    </location>
</feature>
<feature type="region of interest" description="Disordered" evidence="1">
    <location>
        <begin position="256"/>
        <end position="289"/>
    </location>
</feature>
<organism evidence="2 3">
    <name type="scientific">Brassica carinata</name>
    <name type="common">Ethiopian mustard</name>
    <name type="synonym">Abyssinian cabbage</name>
    <dbReference type="NCBI Taxonomy" id="52824"/>
    <lineage>
        <taxon>Eukaryota</taxon>
        <taxon>Viridiplantae</taxon>
        <taxon>Streptophyta</taxon>
        <taxon>Embryophyta</taxon>
        <taxon>Tracheophyta</taxon>
        <taxon>Spermatophyta</taxon>
        <taxon>Magnoliopsida</taxon>
        <taxon>eudicotyledons</taxon>
        <taxon>Gunneridae</taxon>
        <taxon>Pentapetalae</taxon>
        <taxon>rosids</taxon>
        <taxon>malvids</taxon>
        <taxon>Brassicales</taxon>
        <taxon>Brassicaceae</taxon>
        <taxon>Brassiceae</taxon>
        <taxon>Brassica</taxon>
    </lineage>
</organism>
<gene>
    <name evidence="2" type="ORF">Bca52824_001578</name>
</gene>
<evidence type="ECO:0000313" key="2">
    <source>
        <dbReference type="EMBL" id="KAG2330398.1"/>
    </source>
</evidence>
<reference evidence="2 3" key="1">
    <citation type="submission" date="2020-02" db="EMBL/GenBank/DDBJ databases">
        <authorList>
            <person name="Ma Q."/>
            <person name="Huang Y."/>
            <person name="Song X."/>
            <person name="Pei D."/>
        </authorList>
    </citation>
    <scope>NUCLEOTIDE SEQUENCE [LARGE SCALE GENOMIC DNA]</scope>
    <source>
        <strain evidence="2">Sxm20200214</strain>
        <tissue evidence="2">Leaf</tissue>
    </source>
</reference>
<accession>A0A8X8BDH4</accession>
<feature type="region of interest" description="Disordered" evidence="1">
    <location>
        <begin position="307"/>
        <end position="334"/>
    </location>
</feature>
<evidence type="ECO:0000313" key="3">
    <source>
        <dbReference type="Proteomes" id="UP000886595"/>
    </source>
</evidence>
<dbReference type="EMBL" id="JAAMPC010000001">
    <property type="protein sequence ID" value="KAG2330398.1"/>
    <property type="molecule type" value="Genomic_DNA"/>
</dbReference>
<feature type="region of interest" description="Disordered" evidence="1">
    <location>
        <begin position="93"/>
        <end position="219"/>
    </location>
</feature>
<feature type="compositionally biased region" description="Basic and acidic residues" evidence="1">
    <location>
        <begin position="324"/>
        <end position="334"/>
    </location>
</feature>
<feature type="compositionally biased region" description="Gly residues" evidence="1">
    <location>
        <begin position="262"/>
        <end position="271"/>
    </location>
</feature>
<feature type="compositionally biased region" description="Basic and acidic residues" evidence="1">
    <location>
        <begin position="131"/>
        <end position="140"/>
    </location>
</feature>
<dbReference type="Proteomes" id="UP000886595">
    <property type="component" value="Unassembled WGS sequence"/>
</dbReference>
<proteinExistence type="predicted"/>
<protein>
    <submittedName>
        <fullName evidence="2">Uncharacterized protein</fullName>
    </submittedName>
</protein>
<feature type="region of interest" description="Disordered" evidence="1">
    <location>
        <begin position="56"/>
        <end position="77"/>
    </location>
</feature>
<feature type="compositionally biased region" description="Gly residues" evidence="1">
    <location>
        <begin position="307"/>
        <end position="316"/>
    </location>
</feature>
<name>A0A8X8BDH4_BRACI</name>
<sequence length="454" mass="49653">MMEVGPEKQDGWGVWDDEINDRRVNYMVGLLEGGHKFKKAVWGGGDAQEVLYDHEERKKARKRKRQGDCSRTNVAAGPVLKQRRVVAWMRRRLRRRKRTGATPRKERFSSGQGLRKQKNRAAVAEEDALSAEEKEEHPDNPEDAGDPGGDVGPGRETAADGSEDVSITDGRGEGEMGYSKEDSEDEDKEVDRESNSEAMDVEVGQSSPEGPPPVLVPLKEGDGVPLQWVELGVTDKRGGVVYRATTSKTLYLTEDDRNSVAGGSGELGGIGEDMDGEEADSKGKDEDLMDSAGLDKLVGVIFSAHGSGSGRRAGVGEGDEGEQEERKKSDGDETAEHFFSQEPAGLGQGGEEEITNDSGRIEKVEENWSVRMLRLLLIVVMQVQDGEESKEMVTYLSDSSPCARSEKHKPVEAEANLASLLLAKADFTLEQIVPDVEDIDFGYFETVLQANPKV</sequence>
<evidence type="ECO:0000256" key="1">
    <source>
        <dbReference type="SAM" id="MobiDB-lite"/>
    </source>
</evidence>